<dbReference type="InterPro" id="IPR022496">
    <property type="entry name" value="T6A_TsaB"/>
</dbReference>
<evidence type="ECO:0000313" key="3">
    <source>
        <dbReference type="Proteomes" id="UP001319803"/>
    </source>
</evidence>
<feature type="domain" description="Gcp-like" evidence="1">
    <location>
        <begin position="40"/>
        <end position="138"/>
    </location>
</feature>
<dbReference type="InterPro" id="IPR043129">
    <property type="entry name" value="ATPase_NBD"/>
</dbReference>
<evidence type="ECO:0000259" key="1">
    <source>
        <dbReference type="Pfam" id="PF00814"/>
    </source>
</evidence>
<dbReference type="Gene3D" id="3.30.420.200">
    <property type="match status" value="1"/>
</dbReference>
<dbReference type="InterPro" id="IPR000905">
    <property type="entry name" value="Gcp-like_dom"/>
</dbReference>
<sequence>MMVSDSCTRGLGLHTTSTQLGLSLSRQDRKKNTKVWNVNRQLSSRFHKILQEFIQPQGWKDINFVAVAKGPGSFTGTRIGMTAARTIAQQLEIPLFSISTLAAFAWFHKNDKLFKDFIAIQMKASRGQIYGAVYEKKSKGNGLITVIDDTVMELDKWKKVLEDMNLFCEPLIVTSEIGVTACSILELAEFDWEQGKRPHFSESKPFYGYSSITK</sequence>
<dbReference type="Gene3D" id="3.30.420.40">
    <property type="match status" value="1"/>
</dbReference>
<dbReference type="EMBL" id="AP024987">
    <property type="protein sequence ID" value="BDA39571.1"/>
    <property type="molecule type" value="Genomic_DNA"/>
</dbReference>
<accession>A0ABM7UC64</accession>
<dbReference type="SUPFAM" id="SSF53067">
    <property type="entry name" value="Actin-like ATPase domain"/>
    <property type="match status" value="1"/>
</dbReference>
<keyword evidence="3" id="KW-1185">Reference proteome</keyword>
<protein>
    <recommendedName>
        <fullName evidence="1">Gcp-like domain-containing protein</fullName>
    </recommendedName>
</protein>
<dbReference type="Proteomes" id="UP001319803">
    <property type="component" value="Chromosome"/>
</dbReference>
<dbReference type="Pfam" id="PF00814">
    <property type="entry name" value="TsaD"/>
    <property type="match status" value="1"/>
</dbReference>
<gene>
    <name evidence="2" type="ORF">CPARK_000041000</name>
</gene>
<proteinExistence type="predicted"/>
<reference evidence="2 3" key="1">
    <citation type="submission" date="2021-08" db="EMBL/GenBank/DDBJ databases">
        <title>Endosymbiont genome of Braarudosphaera bigelowii.</title>
        <authorList>
            <person name="Suzuki S."/>
            <person name="Ishida K."/>
        </authorList>
    </citation>
    <scope>NUCLEOTIDE SEQUENCE [LARGE SCALE GENOMIC DNA]</scope>
    <source>
        <strain evidence="2">CPSB-1</strain>
    </source>
</reference>
<dbReference type="NCBIfam" id="TIGR03725">
    <property type="entry name" value="T6A_YeaZ"/>
    <property type="match status" value="1"/>
</dbReference>
<dbReference type="RefSeq" id="WP_229637557.1">
    <property type="nucleotide sequence ID" value="NZ_AP024987.1"/>
</dbReference>
<evidence type="ECO:0000313" key="2">
    <source>
        <dbReference type="EMBL" id="BDA39571.1"/>
    </source>
</evidence>
<organism evidence="2 3">
    <name type="scientific">cyanobacterium endosymbiont of Braarudosphaera bigelowii</name>
    <dbReference type="NCBI Taxonomy" id="1285375"/>
    <lineage>
        <taxon>Bacteria</taxon>
        <taxon>Bacillati</taxon>
        <taxon>Cyanobacteriota</taxon>
        <taxon>Cyanophyceae</taxon>
        <taxon>Oscillatoriophycideae</taxon>
        <taxon>Chroococcales</taxon>
        <taxon>Aphanothecaceae</taxon>
        <taxon>Candidatus Atelocyanobacterium</taxon>
        <taxon>Candidatus Atelocyanobacterium thalassae</taxon>
    </lineage>
</organism>
<name>A0ABM7UC64_9CHRO</name>